<keyword evidence="1" id="KW-1133">Transmembrane helix</keyword>
<evidence type="ECO:0000313" key="3">
    <source>
        <dbReference type="Proteomes" id="UP000006671"/>
    </source>
</evidence>
<keyword evidence="3" id="KW-1185">Reference proteome</keyword>
<dbReference type="GeneID" id="8851745"/>
<organism evidence="3">
    <name type="scientific">Naegleria gruberi</name>
    <name type="common">Amoeba</name>
    <dbReference type="NCBI Taxonomy" id="5762"/>
    <lineage>
        <taxon>Eukaryota</taxon>
        <taxon>Discoba</taxon>
        <taxon>Heterolobosea</taxon>
        <taxon>Tetramitia</taxon>
        <taxon>Eutetramitia</taxon>
        <taxon>Vahlkampfiidae</taxon>
        <taxon>Naegleria</taxon>
    </lineage>
</organism>
<dbReference type="KEGG" id="ngr:NAEGRDRAFT_69594"/>
<feature type="transmembrane region" description="Helical" evidence="1">
    <location>
        <begin position="63"/>
        <end position="80"/>
    </location>
</feature>
<dbReference type="OrthoDB" id="10388995at2759"/>
<evidence type="ECO:0000256" key="1">
    <source>
        <dbReference type="SAM" id="Phobius"/>
    </source>
</evidence>
<accession>D2VKY4</accession>
<sequence>MLNNSLRGFDGSLGVEFLQHIGTRGRYLHLLYELIDLLYFIPSVSVFISCVLYSIFSSTNKTLANVMCLSPIVHVIFGVLEHLNTISATFHYDFFSPMKITRDYLTRASFWCHYKWISFGILIVITIIGVFCFLCGLLCSGDCLDLSASNYYYRGVNQDEDSDEEYEISVADDVLGHATYDDK</sequence>
<reference evidence="2 3" key="1">
    <citation type="journal article" date="2010" name="Cell">
        <title>The genome of Naegleria gruberi illuminates early eukaryotic versatility.</title>
        <authorList>
            <person name="Fritz-Laylin L.K."/>
            <person name="Prochnik S.E."/>
            <person name="Ginger M.L."/>
            <person name="Dacks J.B."/>
            <person name="Carpenter M.L."/>
            <person name="Field M.C."/>
            <person name="Kuo A."/>
            <person name="Paredez A."/>
            <person name="Chapman J."/>
            <person name="Pham J."/>
            <person name="Shu S."/>
            <person name="Neupane R."/>
            <person name="Cipriano M."/>
            <person name="Mancuso J."/>
            <person name="Tu H."/>
            <person name="Salamov A."/>
            <person name="Lindquist E."/>
            <person name="Shapiro H."/>
            <person name="Lucas S."/>
            <person name="Grigoriev I.V."/>
            <person name="Cande W.Z."/>
            <person name="Fulton C."/>
            <person name="Rokhsar D.S."/>
            <person name="Dawson S.C."/>
        </authorList>
    </citation>
    <scope>NUCLEOTIDE SEQUENCE [LARGE SCALE GENOMIC DNA]</scope>
    <source>
        <strain evidence="2 3">NEG-M</strain>
    </source>
</reference>
<dbReference type="InParanoid" id="D2VKY4"/>
<dbReference type="RefSeq" id="XP_002675268.1">
    <property type="nucleotide sequence ID" value="XM_002675222.1"/>
</dbReference>
<gene>
    <name evidence="2" type="ORF">NAEGRDRAFT_69594</name>
</gene>
<dbReference type="EMBL" id="GG738879">
    <property type="protein sequence ID" value="EFC42524.1"/>
    <property type="molecule type" value="Genomic_DNA"/>
</dbReference>
<keyword evidence="1" id="KW-0472">Membrane</keyword>
<feature type="transmembrane region" description="Helical" evidence="1">
    <location>
        <begin position="37"/>
        <end position="56"/>
    </location>
</feature>
<dbReference type="Proteomes" id="UP000006671">
    <property type="component" value="Unassembled WGS sequence"/>
</dbReference>
<feature type="transmembrane region" description="Helical" evidence="1">
    <location>
        <begin position="116"/>
        <end position="139"/>
    </location>
</feature>
<name>D2VKY4_NAEGR</name>
<dbReference type="AlphaFoldDB" id="D2VKY4"/>
<evidence type="ECO:0000313" key="2">
    <source>
        <dbReference type="EMBL" id="EFC42524.1"/>
    </source>
</evidence>
<protein>
    <submittedName>
        <fullName evidence="2">Predicted protein</fullName>
    </submittedName>
</protein>
<proteinExistence type="predicted"/>
<dbReference type="VEuPathDB" id="AmoebaDB:NAEGRDRAFT_69594"/>
<keyword evidence="1" id="KW-0812">Transmembrane</keyword>